<feature type="compositionally biased region" description="Polar residues" evidence="1">
    <location>
        <begin position="918"/>
        <end position="943"/>
    </location>
</feature>
<dbReference type="PANTHER" id="PTHR30121:SF6">
    <property type="entry name" value="SLR6007 PROTEIN"/>
    <property type="match status" value="1"/>
</dbReference>
<evidence type="ECO:0000313" key="3">
    <source>
        <dbReference type="EMBL" id="CDF47306.1"/>
    </source>
</evidence>
<dbReference type="Pfam" id="PF01935">
    <property type="entry name" value="DUF87"/>
    <property type="match status" value="1"/>
</dbReference>
<sequence length="1036" mass="119522">MFVHFLNCFFLMMWGKKEQIDYKIYELFPRVNENVNILNALGHVFEIIYSKDKEFLHIYVKTPAQPEVLRQYFAIKEDPELKNPKFVGKVLLKNEKDFYWGIEVNDFTNVLTKLQENEQLRIWIILEPKLNDILLRYADKLKRNQSAIGKRQREVLASKLESYAKDNLYYIQPFILSDTKDRIKLLSNELRQYILTRSKKLRLEIKKTKDWDDEQPTIPRFWSLKYKRWIWTDEEKIGRIAVIPRPGVLSIKIATGALLPDIVPQRTGATSFRIGQTVLSGKEVRLELEDFYRHAYIIGKTGAGKTSAIRILIKRIKETNPDAIIVLMDPHGDVARELLSFFATYKTDKFDLERQLFYFHPIDAPIAINPLALPKLPNIEQAKLIGFGNTMEIFNRLFVLKEGAVYVKYVIQSALQLLYQKTSEPTFYDLYRIILGLRKGTIDLPIQSEEWQEKLEQFQELDETTFISALSRIEMIATNGLLRKIFSRNIIDDNQLFGKGNVIIINATEAAVTKDVSFTIMAAWLFKIWYYVLMRYNLDLERIPIVTFIDEFENVADFSLIDVVLTEARKMGLHLVLAHQHTGQVSRDLLKSILNNTGVKLLLQIAGDDAKIFSETYPTFSSELNKVLPEQGVGEAVLIVTKRKDEIVTPLAIKIDYEDFKKDKDAEKRILERMAKYVSGVVEEHDITELVNPIMKYIERPNVLEQQILFNIYISKTENGNHSIYLVDLLKKIGIDRDKVEDIINKLEATGYISVDKVKNKKLLTYGKGLFGDVKAAAPSDEGRRLAMKVMLRYMRNKYYITPAKQSPNLESRPDLVAIPFDSNFVLDYSKAVAIEIESCNEISVHPEQVIRNWRKESVKDFSEVHSWTYEECFDKLQQLYDQLSDEEKKKVKIFAVKIKKQKLGQPTQKETKPETGEFTTAKSKQETTAQGAPITAANTNDNKQQQKAEEQIIAATDDGKLGSLLKIGHLEFQVLDEVNDKVIVKTGDKDYKISKKDLIDLEGLSDLIVEAKIENNYLKVKTSLGLTQKFVLEPL</sequence>
<feature type="domain" description="Helicase HerA central" evidence="2">
    <location>
        <begin position="273"/>
        <end position="338"/>
    </location>
</feature>
<organism evidence="3">
    <name type="scientific">Saccharolobus islandicus</name>
    <name type="common">Sulfolobus islandicus</name>
    <dbReference type="NCBI Taxonomy" id="43080"/>
    <lineage>
        <taxon>Archaea</taxon>
        <taxon>Thermoproteota</taxon>
        <taxon>Thermoprotei</taxon>
        <taxon>Sulfolobales</taxon>
        <taxon>Sulfolobaceae</taxon>
        <taxon>Saccharolobus</taxon>
    </lineage>
</organism>
<dbReference type="InterPro" id="IPR051162">
    <property type="entry name" value="T4SS_component"/>
</dbReference>
<feature type="region of interest" description="Disordered" evidence="1">
    <location>
        <begin position="905"/>
        <end position="948"/>
    </location>
</feature>
<evidence type="ECO:0000259" key="2">
    <source>
        <dbReference type="Pfam" id="PF01935"/>
    </source>
</evidence>
<evidence type="ECO:0000256" key="1">
    <source>
        <dbReference type="SAM" id="MobiDB-lite"/>
    </source>
</evidence>
<proteinExistence type="predicted"/>
<geneLocation type="plasmid" evidence="3">
    <name>pARN4</name>
</geneLocation>
<dbReference type="Gene3D" id="3.40.50.300">
    <property type="entry name" value="P-loop containing nucleotide triphosphate hydrolases"/>
    <property type="match status" value="2"/>
</dbReference>
<dbReference type="SUPFAM" id="SSF52540">
    <property type="entry name" value="P-loop containing nucleoside triphosphate hydrolases"/>
    <property type="match status" value="1"/>
</dbReference>
<dbReference type="EMBL" id="AJ748323">
    <property type="protein sequence ID" value="CDF47306.1"/>
    <property type="molecule type" value="Genomic_DNA"/>
</dbReference>
<dbReference type="InterPro" id="IPR027417">
    <property type="entry name" value="P-loop_NTPase"/>
</dbReference>
<reference evidence="3" key="1">
    <citation type="journal article" date="2004" name="Archaea">
        <title>Genomic comparison of archaeal conjugative plasmids from Sulfolobus.</title>
        <authorList>
            <person name="Greve B."/>
            <person name="Jensen S."/>
            <person name="Bruegger K."/>
            <person name="Zillig W."/>
            <person name="Garrett R.A."/>
        </authorList>
    </citation>
    <scope>NUCLEOTIDE SEQUENCE [LARGE SCALE GENOMIC DNA]</scope>
    <source>
        <plasmid evidence="3">pARN4</plasmid>
    </source>
</reference>
<dbReference type="AlphaFoldDB" id="R7RAL8"/>
<keyword evidence="3" id="KW-0614">Plasmid</keyword>
<dbReference type="InterPro" id="IPR002789">
    <property type="entry name" value="HerA_central"/>
</dbReference>
<name>R7RAL8_SACIS</name>
<dbReference type="CDD" id="cd01127">
    <property type="entry name" value="TrwB_TraG_TraD_VirD4"/>
    <property type="match status" value="1"/>
</dbReference>
<accession>R7RAL8</accession>
<protein>
    <submittedName>
        <fullName evidence="3">Plasmid pARN4</fullName>
    </submittedName>
</protein>
<dbReference type="PANTHER" id="PTHR30121">
    <property type="entry name" value="UNCHARACTERIZED PROTEIN YJGR-RELATED"/>
    <property type="match status" value="1"/>
</dbReference>